<dbReference type="InterPro" id="IPR039859">
    <property type="entry name" value="PFA4/ZDH16/20/ERF2-like"/>
</dbReference>
<proteinExistence type="inferred from homology"/>
<keyword evidence="6 8" id="KW-0472">Membrane</keyword>
<dbReference type="PANTHER" id="PTHR12246">
    <property type="entry name" value="PALMITOYLTRANSFERASE ZDHHC16"/>
    <property type="match status" value="1"/>
</dbReference>
<accession>A0A7S3BS44</accession>
<dbReference type="Pfam" id="PF01529">
    <property type="entry name" value="DHHC"/>
    <property type="match status" value="1"/>
</dbReference>
<protein>
    <recommendedName>
        <fullName evidence="8">S-acyltransferase</fullName>
        <ecNumber evidence="8">2.3.1.225</ecNumber>
    </recommendedName>
    <alternativeName>
        <fullName evidence="8">Palmitoyltransferase</fullName>
    </alternativeName>
</protein>
<feature type="transmembrane region" description="Helical" evidence="8">
    <location>
        <begin position="204"/>
        <end position="225"/>
    </location>
</feature>
<dbReference type="AlphaFoldDB" id="A0A7S3BS44"/>
<keyword evidence="5 8" id="KW-1133">Transmembrane helix</keyword>
<feature type="domain" description="Palmitoyltransferase DHHC" evidence="9">
    <location>
        <begin position="120"/>
        <end position="241"/>
    </location>
</feature>
<evidence type="ECO:0000256" key="2">
    <source>
        <dbReference type="ARBA" id="ARBA00008574"/>
    </source>
</evidence>
<evidence type="ECO:0000256" key="1">
    <source>
        <dbReference type="ARBA" id="ARBA00004141"/>
    </source>
</evidence>
<gene>
    <name evidence="10" type="ORF">PSIN1315_LOCUS9375</name>
</gene>
<evidence type="ECO:0000313" key="10">
    <source>
        <dbReference type="EMBL" id="CAE0143455.1"/>
    </source>
</evidence>
<reference evidence="10" key="1">
    <citation type="submission" date="2021-01" db="EMBL/GenBank/DDBJ databases">
        <authorList>
            <person name="Corre E."/>
            <person name="Pelletier E."/>
            <person name="Niang G."/>
            <person name="Scheremetjew M."/>
            <person name="Finn R."/>
            <person name="Kale V."/>
            <person name="Holt S."/>
            <person name="Cochrane G."/>
            <person name="Meng A."/>
            <person name="Brown T."/>
            <person name="Cohen L."/>
        </authorList>
    </citation>
    <scope>NUCLEOTIDE SEQUENCE</scope>
    <source>
        <strain evidence="10">RCC927</strain>
    </source>
</reference>
<evidence type="ECO:0000256" key="8">
    <source>
        <dbReference type="RuleBase" id="RU079119"/>
    </source>
</evidence>
<dbReference type="InterPro" id="IPR001594">
    <property type="entry name" value="Palmitoyltrfase_DHHC"/>
</dbReference>
<dbReference type="EMBL" id="HBHY01014579">
    <property type="protein sequence ID" value="CAE0143455.1"/>
    <property type="molecule type" value="Transcribed_RNA"/>
</dbReference>
<dbReference type="GO" id="GO:0016020">
    <property type="term" value="C:membrane"/>
    <property type="evidence" value="ECO:0007669"/>
    <property type="project" value="UniProtKB-SubCell"/>
</dbReference>
<feature type="transmembrane region" description="Helical" evidence="8">
    <location>
        <begin position="12"/>
        <end position="33"/>
    </location>
</feature>
<evidence type="ECO:0000256" key="7">
    <source>
        <dbReference type="ARBA" id="ARBA00023315"/>
    </source>
</evidence>
<evidence type="ECO:0000256" key="3">
    <source>
        <dbReference type="ARBA" id="ARBA00022679"/>
    </source>
</evidence>
<keyword evidence="4 8" id="KW-0812">Transmembrane</keyword>
<comment type="similarity">
    <text evidence="2 8">Belongs to the DHHC palmitoyltransferase family.</text>
</comment>
<feature type="transmembrane region" description="Helical" evidence="8">
    <location>
        <begin position="165"/>
        <end position="184"/>
    </location>
</feature>
<keyword evidence="3 8" id="KW-0808">Transferase</keyword>
<dbReference type="GO" id="GO:0019706">
    <property type="term" value="F:protein-cysteine S-palmitoyltransferase activity"/>
    <property type="evidence" value="ECO:0007669"/>
    <property type="project" value="UniProtKB-EC"/>
</dbReference>
<name>A0A7S3BS44_9VIRI</name>
<comment type="catalytic activity">
    <reaction evidence="8">
        <text>L-cysteinyl-[protein] + hexadecanoyl-CoA = S-hexadecanoyl-L-cysteinyl-[protein] + CoA</text>
        <dbReference type="Rhea" id="RHEA:36683"/>
        <dbReference type="Rhea" id="RHEA-COMP:10131"/>
        <dbReference type="Rhea" id="RHEA-COMP:11032"/>
        <dbReference type="ChEBI" id="CHEBI:29950"/>
        <dbReference type="ChEBI" id="CHEBI:57287"/>
        <dbReference type="ChEBI" id="CHEBI:57379"/>
        <dbReference type="ChEBI" id="CHEBI:74151"/>
        <dbReference type="EC" id="2.3.1.225"/>
    </reaction>
</comment>
<organism evidence="10">
    <name type="scientific">Prasinoderma singulare</name>
    <dbReference type="NCBI Taxonomy" id="676789"/>
    <lineage>
        <taxon>Eukaryota</taxon>
        <taxon>Viridiplantae</taxon>
        <taxon>Prasinodermophyta</taxon>
        <taxon>Prasinodermophyceae</taxon>
        <taxon>Prasinodermales</taxon>
        <taxon>Prasinodermaceae</taxon>
        <taxon>Prasinoderma</taxon>
    </lineage>
</organism>
<comment type="domain">
    <text evidence="8">The DHHC domain is required for palmitoyltransferase activity.</text>
</comment>
<keyword evidence="7 8" id="KW-0012">Acyltransferase</keyword>
<sequence length="331" mass="36121">MAGMDVFRYCRPLKALGNLMIMLVLGVVGANYYSLVLQEGSYGSRAWSGSVGAALLLVLFHALLGMLLWCYFAAVLADNSVPLGYCPKEAFGEEGERLDEPALRRMADPRRARTRHGHVRFCRKCQAFKPPRTHHCSICGKCQLKMDHHCIWVVNCVGAANYKSFLLFLFYTEITCAYSLALLLPDVVDAFSSASVADRGDMAVPFLAAVLDMAFTLAVAGFLVMHLNLVRANTTTIESFEKLTPGRRWLYDVGVARNVEQVLGTKGWWRFVPLYSAQDKRVQGDVFAGLDFPTAMLSASDADGDNAALGGSSDADLEGGGSVRARVANAV</sequence>
<evidence type="ECO:0000256" key="5">
    <source>
        <dbReference type="ARBA" id="ARBA00022989"/>
    </source>
</evidence>
<evidence type="ECO:0000256" key="6">
    <source>
        <dbReference type="ARBA" id="ARBA00023136"/>
    </source>
</evidence>
<comment type="subcellular location">
    <subcellularLocation>
        <location evidence="1">Membrane</location>
        <topology evidence="1">Multi-pass membrane protein</topology>
    </subcellularLocation>
</comment>
<evidence type="ECO:0000259" key="9">
    <source>
        <dbReference type="Pfam" id="PF01529"/>
    </source>
</evidence>
<evidence type="ECO:0000256" key="4">
    <source>
        <dbReference type="ARBA" id="ARBA00022692"/>
    </source>
</evidence>
<dbReference type="PROSITE" id="PS50216">
    <property type="entry name" value="DHHC"/>
    <property type="match status" value="1"/>
</dbReference>
<feature type="transmembrane region" description="Helical" evidence="8">
    <location>
        <begin position="53"/>
        <end position="77"/>
    </location>
</feature>
<dbReference type="EC" id="2.3.1.225" evidence="8"/>